<dbReference type="EMBL" id="WIXE01001305">
    <property type="protein sequence ID" value="KAK5985822.1"/>
    <property type="molecule type" value="Genomic_DNA"/>
</dbReference>
<feature type="domain" description="ShKT" evidence="2">
    <location>
        <begin position="22"/>
        <end position="64"/>
    </location>
</feature>
<dbReference type="Pfam" id="PF01549">
    <property type="entry name" value="ShK"/>
    <property type="match status" value="1"/>
</dbReference>
<proteinExistence type="predicted"/>
<protein>
    <recommendedName>
        <fullName evidence="2">ShKT domain-containing protein</fullName>
    </recommendedName>
</protein>
<name>A0AAN8FX41_TRICO</name>
<keyword evidence="1" id="KW-0732">Signal</keyword>
<keyword evidence="4" id="KW-1185">Reference proteome</keyword>
<feature type="signal peptide" evidence="1">
    <location>
        <begin position="1"/>
        <end position="17"/>
    </location>
</feature>
<evidence type="ECO:0000313" key="3">
    <source>
        <dbReference type="EMBL" id="KAK5985822.1"/>
    </source>
</evidence>
<dbReference type="AlphaFoldDB" id="A0AAN8FX41"/>
<gene>
    <name evidence="3" type="ORF">GCK32_021294</name>
</gene>
<organism evidence="3 4">
    <name type="scientific">Trichostrongylus colubriformis</name>
    <name type="common">Black scour worm</name>
    <dbReference type="NCBI Taxonomy" id="6319"/>
    <lineage>
        <taxon>Eukaryota</taxon>
        <taxon>Metazoa</taxon>
        <taxon>Ecdysozoa</taxon>
        <taxon>Nematoda</taxon>
        <taxon>Chromadorea</taxon>
        <taxon>Rhabditida</taxon>
        <taxon>Rhabditina</taxon>
        <taxon>Rhabditomorpha</taxon>
        <taxon>Strongyloidea</taxon>
        <taxon>Trichostrongylidae</taxon>
        <taxon>Trichostrongylus</taxon>
    </lineage>
</organism>
<dbReference type="Proteomes" id="UP001331761">
    <property type="component" value="Unassembled WGS sequence"/>
</dbReference>
<dbReference type="InterPro" id="IPR003582">
    <property type="entry name" value="ShKT_dom"/>
</dbReference>
<comment type="caution">
    <text evidence="3">The sequence shown here is derived from an EMBL/GenBank/DDBJ whole genome shotgun (WGS) entry which is preliminary data.</text>
</comment>
<evidence type="ECO:0000256" key="1">
    <source>
        <dbReference type="SAM" id="SignalP"/>
    </source>
</evidence>
<evidence type="ECO:0000259" key="2">
    <source>
        <dbReference type="Pfam" id="PF01549"/>
    </source>
</evidence>
<evidence type="ECO:0000313" key="4">
    <source>
        <dbReference type="Proteomes" id="UP001331761"/>
    </source>
</evidence>
<feature type="chain" id="PRO_5043003385" description="ShKT domain-containing protein" evidence="1">
    <location>
        <begin position="18"/>
        <end position="65"/>
    </location>
</feature>
<reference evidence="3 4" key="1">
    <citation type="submission" date="2019-10" db="EMBL/GenBank/DDBJ databases">
        <title>Assembly and Annotation for the nematode Trichostrongylus colubriformis.</title>
        <authorList>
            <person name="Martin J."/>
        </authorList>
    </citation>
    <scope>NUCLEOTIDE SEQUENCE [LARGE SCALE GENOMIC DNA]</scope>
    <source>
        <strain evidence="3">G859</strain>
        <tissue evidence="3">Whole worm</tissue>
    </source>
</reference>
<dbReference type="Gene3D" id="1.10.10.1940">
    <property type="match status" value="1"/>
</dbReference>
<accession>A0AAN8FX41</accession>
<sequence>MLFYILCALLLVNALTAEAPTSCEDDKELPLMCERILRENLCNNATTGFDEFSQKHCRKTCKLCP</sequence>